<dbReference type="Proteomes" id="UP001055091">
    <property type="component" value="Unassembled WGS sequence"/>
</dbReference>
<evidence type="ECO:0000259" key="1">
    <source>
        <dbReference type="Pfam" id="PF09851"/>
    </source>
</evidence>
<proteinExistence type="predicted"/>
<organism evidence="2 3">
    <name type="scientific">Hungatella hathewayi</name>
    <dbReference type="NCBI Taxonomy" id="154046"/>
    <lineage>
        <taxon>Bacteria</taxon>
        <taxon>Bacillati</taxon>
        <taxon>Bacillota</taxon>
        <taxon>Clostridia</taxon>
        <taxon>Lachnospirales</taxon>
        <taxon>Lachnospiraceae</taxon>
        <taxon>Hungatella</taxon>
    </lineage>
</organism>
<reference evidence="2" key="1">
    <citation type="submission" date="2022-01" db="EMBL/GenBank/DDBJ databases">
        <title>Novel bile acid biosynthetic pathways are enriched in the microbiome of centenarians.</title>
        <authorList>
            <person name="Sato Y."/>
            <person name="Atarashi K."/>
            <person name="Plichta R.D."/>
            <person name="Arai Y."/>
            <person name="Sasajima S."/>
            <person name="Kearney M.S."/>
            <person name="Suda W."/>
            <person name="Takeshita K."/>
            <person name="Sasaki T."/>
            <person name="Okamoto S."/>
            <person name="Skelly N.A."/>
            <person name="Okamura Y."/>
            <person name="Vlamakis H."/>
            <person name="Li Y."/>
            <person name="Tanoue T."/>
            <person name="Takei H."/>
            <person name="Nittono H."/>
            <person name="Narushima S."/>
            <person name="Irie J."/>
            <person name="Itoh H."/>
            <person name="Moriya K."/>
            <person name="Sugiura Y."/>
            <person name="Suematsu M."/>
            <person name="Moritoki N."/>
            <person name="Shibata S."/>
            <person name="Littman R.D."/>
            <person name="Fischbach A.M."/>
            <person name="Uwamino Y."/>
            <person name="Inoue T."/>
            <person name="Honda A."/>
            <person name="Hattori M."/>
            <person name="Murai T."/>
            <person name="Xavier J.R."/>
            <person name="Hirose N."/>
            <person name="Honda K."/>
        </authorList>
    </citation>
    <scope>NUCLEOTIDE SEQUENCE</scope>
    <source>
        <strain evidence="2">CE91-St55</strain>
    </source>
</reference>
<dbReference type="AlphaFoldDB" id="A0AA37JQI7"/>
<feature type="domain" description="SHOCT" evidence="1">
    <location>
        <begin position="215"/>
        <end position="242"/>
    </location>
</feature>
<protein>
    <recommendedName>
        <fullName evidence="1">SHOCT domain-containing protein</fullName>
    </recommendedName>
</protein>
<dbReference type="Pfam" id="PF09851">
    <property type="entry name" value="SHOCT"/>
    <property type="match status" value="1"/>
</dbReference>
<accession>A0AA37JQI7</accession>
<dbReference type="InterPro" id="IPR018649">
    <property type="entry name" value="SHOCT"/>
</dbReference>
<evidence type="ECO:0000313" key="2">
    <source>
        <dbReference type="EMBL" id="GKH02865.1"/>
    </source>
</evidence>
<gene>
    <name evidence="2" type="ORF">CE91St55_48460</name>
</gene>
<dbReference type="EMBL" id="BQNJ01000002">
    <property type="protein sequence ID" value="GKH02865.1"/>
    <property type="molecule type" value="Genomic_DNA"/>
</dbReference>
<sequence length="244" mass="26994">MGLFGAKEKCSICGVNDGSIKLQDGCICKTCQGKCGEFLITLGWKNIPVQRVKKAIVAKVDNDNLARIFNPDKKLEKYIEIDTVNRLWKIPAYRVIFRFEDLIEYTLIENGANITSGGLGRAVAGGVLFGGIGAVVGGITGPKKERKEIKELRIKIITRNSVYQEVYINFLTTGSIKSDSMMYNIYNGHIQSVLTEFALMGDSNVQAQDQTSGADEILKYKNLLDAGIITSEEFEAKKKQILNL</sequence>
<dbReference type="RefSeq" id="WP_118043100.1">
    <property type="nucleotide sequence ID" value="NZ_BQNJ01000002.1"/>
</dbReference>
<evidence type="ECO:0000313" key="3">
    <source>
        <dbReference type="Proteomes" id="UP001055091"/>
    </source>
</evidence>
<name>A0AA37JQI7_9FIRM</name>
<comment type="caution">
    <text evidence="2">The sequence shown here is derived from an EMBL/GenBank/DDBJ whole genome shotgun (WGS) entry which is preliminary data.</text>
</comment>